<evidence type="ECO:0000313" key="2">
    <source>
        <dbReference type="EMBL" id="SDF88908.1"/>
    </source>
</evidence>
<evidence type="ECO:0000313" key="3">
    <source>
        <dbReference type="Proteomes" id="UP000199245"/>
    </source>
</evidence>
<feature type="compositionally biased region" description="Polar residues" evidence="1">
    <location>
        <begin position="1"/>
        <end position="29"/>
    </location>
</feature>
<sequence>MLLPSSASYQSARDTTGSMTDYPLSQGSDGPTGCR</sequence>
<reference evidence="2 3" key="1">
    <citation type="submission" date="2016-10" db="EMBL/GenBank/DDBJ databases">
        <authorList>
            <person name="de Groot N.N."/>
        </authorList>
    </citation>
    <scope>NUCLEOTIDE SEQUENCE [LARGE SCALE GENOMIC DNA]</scope>
    <source>
        <strain evidence="2 3">R5</strain>
    </source>
</reference>
<name>A0A1G7PRN7_9BRAD</name>
<feature type="region of interest" description="Disordered" evidence="1">
    <location>
        <begin position="1"/>
        <end position="35"/>
    </location>
</feature>
<accession>A0A1G7PRN7</accession>
<evidence type="ECO:0000256" key="1">
    <source>
        <dbReference type="SAM" id="MobiDB-lite"/>
    </source>
</evidence>
<dbReference type="EMBL" id="FMZW01000083">
    <property type="protein sequence ID" value="SDF88908.1"/>
    <property type="molecule type" value="Genomic_DNA"/>
</dbReference>
<dbReference type="Proteomes" id="UP000199245">
    <property type="component" value="Unassembled WGS sequence"/>
</dbReference>
<protein>
    <submittedName>
        <fullName evidence="2">Uncharacterized protein</fullName>
    </submittedName>
</protein>
<proteinExistence type="predicted"/>
<dbReference type="AlphaFoldDB" id="A0A1G7PRN7"/>
<gene>
    <name evidence="2" type="ORF">SAMN05216337_108316</name>
</gene>
<organism evidence="2 3">
    <name type="scientific">Bradyrhizobium brasilense</name>
    <dbReference type="NCBI Taxonomy" id="1419277"/>
    <lineage>
        <taxon>Bacteria</taxon>
        <taxon>Pseudomonadati</taxon>
        <taxon>Pseudomonadota</taxon>
        <taxon>Alphaproteobacteria</taxon>
        <taxon>Hyphomicrobiales</taxon>
        <taxon>Nitrobacteraceae</taxon>
        <taxon>Bradyrhizobium</taxon>
    </lineage>
</organism>